<evidence type="ECO:0000313" key="5">
    <source>
        <dbReference type="Proteomes" id="UP000612746"/>
    </source>
</evidence>
<dbReference type="Proteomes" id="UP000612746">
    <property type="component" value="Unassembled WGS sequence"/>
</dbReference>
<dbReference type="GO" id="GO:0051087">
    <property type="term" value="F:protein-folding chaperone binding"/>
    <property type="evidence" value="ECO:0007669"/>
    <property type="project" value="TreeGrafter"/>
</dbReference>
<dbReference type="SMART" id="SM00271">
    <property type="entry name" value="DnaJ"/>
    <property type="match status" value="1"/>
</dbReference>
<reference evidence="4" key="1">
    <citation type="submission" date="2020-12" db="EMBL/GenBank/DDBJ databases">
        <title>Metabolic potential, ecology and presence of endohyphal bacteria is reflected in genomic diversity of Mucoromycotina.</title>
        <authorList>
            <person name="Muszewska A."/>
            <person name="Okrasinska A."/>
            <person name="Steczkiewicz K."/>
            <person name="Drgas O."/>
            <person name="Orlowska M."/>
            <person name="Perlinska-Lenart U."/>
            <person name="Aleksandrzak-Piekarczyk T."/>
            <person name="Szatraj K."/>
            <person name="Zielenkiewicz U."/>
            <person name="Pilsyk S."/>
            <person name="Malc E."/>
            <person name="Mieczkowski P."/>
            <person name="Kruszewska J.S."/>
            <person name="Biernat P."/>
            <person name="Pawlowska J."/>
        </authorList>
    </citation>
    <scope>NUCLEOTIDE SEQUENCE</scope>
    <source>
        <strain evidence="4">WA0000051536</strain>
    </source>
</reference>
<dbReference type="InterPro" id="IPR036869">
    <property type="entry name" value="J_dom_sf"/>
</dbReference>
<dbReference type="GO" id="GO:0036503">
    <property type="term" value="P:ERAD pathway"/>
    <property type="evidence" value="ECO:0007669"/>
    <property type="project" value="TreeGrafter"/>
</dbReference>
<evidence type="ECO:0000256" key="2">
    <source>
        <dbReference type="SAM" id="Phobius"/>
    </source>
</evidence>
<sequence length="327" mass="37406">MTSSMSFTQLPGLQMAFWYFDVPQRIAVWCLTTIYRMFPDRDPKTAFKRSRQLAYLLCIFYVIGILGTLIVTFRDLPMNYYQHFGASCQDLDLGLLKRLFRRLSLIYHPDKNPDPEAMENFVRLRTAYETLTNDNRREVYNRMGPNLKFVDNSATVIDCMEASARRMAQDHVMSLLFQFGVGFFAPAMKITRWKIILLTVFVAIELNILASSKSCDIRVLGHPFLLHELLLLTRHLYHSLNVAVSRIIPHFVNKSQGVSDGEVTQQFMISQALRSQAIQDYQATIQPFLGDDGMLIEEMRVELARLQAGQQQAAGRPHATAVSQPAS</sequence>
<dbReference type="PROSITE" id="PS50076">
    <property type="entry name" value="DNAJ_2"/>
    <property type="match status" value="1"/>
</dbReference>
<dbReference type="InterPro" id="IPR001623">
    <property type="entry name" value="DnaJ_domain"/>
</dbReference>
<accession>A0A8H7USP1</accession>
<proteinExistence type="predicted"/>
<dbReference type="PANTHER" id="PTHR44360:SF1">
    <property type="entry name" value="DNAJ HOMOLOG SUBFAMILY B MEMBER 9"/>
    <property type="match status" value="1"/>
</dbReference>
<dbReference type="InterPro" id="IPR018253">
    <property type="entry name" value="DnaJ_domain_CS"/>
</dbReference>
<gene>
    <name evidence="4" type="ORF">INT44_004586</name>
</gene>
<keyword evidence="2" id="KW-0812">Transmembrane</keyword>
<dbReference type="GO" id="GO:0051787">
    <property type="term" value="F:misfolded protein binding"/>
    <property type="evidence" value="ECO:0007669"/>
    <property type="project" value="TreeGrafter"/>
</dbReference>
<evidence type="ECO:0000256" key="1">
    <source>
        <dbReference type="ARBA" id="ARBA00023186"/>
    </source>
</evidence>
<keyword evidence="2" id="KW-1133">Transmembrane helix</keyword>
<dbReference type="PROSITE" id="PS00636">
    <property type="entry name" value="DNAJ_1"/>
    <property type="match status" value="1"/>
</dbReference>
<organism evidence="4 5">
    <name type="scientific">Umbelopsis vinacea</name>
    <dbReference type="NCBI Taxonomy" id="44442"/>
    <lineage>
        <taxon>Eukaryota</taxon>
        <taxon>Fungi</taxon>
        <taxon>Fungi incertae sedis</taxon>
        <taxon>Mucoromycota</taxon>
        <taxon>Mucoromycotina</taxon>
        <taxon>Umbelopsidomycetes</taxon>
        <taxon>Umbelopsidales</taxon>
        <taxon>Umbelopsidaceae</taxon>
        <taxon>Umbelopsis</taxon>
    </lineage>
</organism>
<protein>
    <recommendedName>
        <fullName evidence="3">J domain-containing protein</fullName>
    </recommendedName>
</protein>
<dbReference type="OrthoDB" id="436519at2759"/>
<feature type="domain" description="J" evidence="3">
    <location>
        <begin position="79"/>
        <end position="144"/>
    </location>
</feature>
<evidence type="ECO:0000259" key="3">
    <source>
        <dbReference type="PROSITE" id="PS50076"/>
    </source>
</evidence>
<name>A0A8H7USP1_9FUNG</name>
<dbReference type="SUPFAM" id="SSF46565">
    <property type="entry name" value="Chaperone J-domain"/>
    <property type="match status" value="1"/>
</dbReference>
<evidence type="ECO:0000313" key="4">
    <source>
        <dbReference type="EMBL" id="KAG2189444.1"/>
    </source>
</evidence>
<dbReference type="EMBL" id="JAEPRA010000001">
    <property type="protein sequence ID" value="KAG2189444.1"/>
    <property type="molecule type" value="Genomic_DNA"/>
</dbReference>
<dbReference type="InterPro" id="IPR051948">
    <property type="entry name" value="Hsp70_co-chaperone_J-domain"/>
</dbReference>
<dbReference type="Gene3D" id="1.10.287.110">
    <property type="entry name" value="DnaJ domain"/>
    <property type="match status" value="1"/>
</dbReference>
<dbReference type="AlphaFoldDB" id="A0A8H7USP1"/>
<keyword evidence="1" id="KW-0143">Chaperone</keyword>
<dbReference type="CDD" id="cd06257">
    <property type="entry name" value="DnaJ"/>
    <property type="match status" value="1"/>
</dbReference>
<comment type="caution">
    <text evidence="4">The sequence shown here is derived from an EMBL/GenBank/DDBJ whole genome shotgun (WGS) entry which is preliminary data.</text>
</comment>
<dbReference type="Pfam" id="PF00226">
    <property type="entry name" value="DnaJ"/>
    <property type="match status" value="1"/>
</dbReference>
<keyword evidence="2" id="KW-0472">Membrane</keyword>
<dbReference type="GO" id="GO:0005783">
    <property type="term" value="C:endoplasmic reticulum"/>
    <property type="evidence" value="ECO:0007669"/>
    <property type="project" value="TreeGrafter"/>
</dbReference>
<dbReference type="PRINTS" id="PR00625">
    <property type="entry name" value="JDOMAIN"/>
</dbReference>
<feature type="transmembrane region" description="Helical" evidence="2">
    <location>
        <begin position="53"/>
        <end position="73"/>
    </location>
</feature>
<dbReference type="PANTHER" id="PTHR44360">
    <property type="entry name" value="DNAJ HOMOLOG SUBFAMILY B MEMBER 9"/>
    <property type="match status" value="1"/>
</dbReference>
<keyword evidence="5" id="KW-1185">Reference proteome</keyword>